<feature type="domain" description="Fibronectin type-III" evidence="5">
    <location>
        <begin position="447"/>
        <end position="535"/>
    </location>
</feature>
<evidence type="ECO:0008006" key="8">
    <source>
        <dbReference type="Google" id="ProtNLM"/>
    </source>
</evidence>
<dbReference type="PANTHER" id="PTHR11905">
    <property type="entry name" value="ADAM A DISINTEGRIN AND METALLOPROTEASE DOMAIN"/>
    <property type="match status" value="1"/>
</dbReference>
<evidence type="ECO:0000256" key="3">
    <source>
        <dbReference type="SAM" id="SignalP"/>
    </source>
</evidence>
<dbReference type="InterPro" id="IPR001590">
    <property type="entry name" value="Peptidase_M12B"/>
</dbReference>
<feature type="signal peptide" evidence="3">
    <location>
        <begin position="1"/>
        <end position="20"/>
    </location>
</feature>
<evidence type="ECO:0000313" key="7">
    <source>
        <dbReference type="Proteomes" id="UP001143543"/>
    </source>
</evidence>
<organism evidence="6 7">
    <name type="scientific">Neptunitalea lumnitzerae</name>
    <dbReference type="NCBI Taxonomy" id="2965509"/>
    <lineage>
        <taxon>Bacteria</taxon>
        <taxon>Pseudomonadati</taxon>
        <taxon>Bacteroidota</taxon>
        <taxon>Flavobacteriia</taxon>
        <taxon>Flavobacteriales</taxon>
        <taxon>Flavobacteriaceae</taxon>
        <taxon>Neptunitalea</taxon>
    </lineage>
</organism>
<dbReference type="SUPFAM" id="SSF55486">
    <property type="entry name" value="Metalloproteases ('zincins'), catalytic domain"/>
    <property type="match status" value="1"/>
</dbReference>
<dbReference type="Pfam" id="PF18962">
    <property type="entry name" value="Por_Secre_tail"/>
    <property type="match status" value="1"/>
</dbReference>
<dbReference type="Pfam" id="PF13688">
    <property type="entry name" value="Reprolysin_5"/>
    <property type="match status" value="1"/>
</dbReference>
<feature type="chain" id="PRO_5045752782" description="T9SS type A sorting domain-containing protein" evidence="3">
    <location>
        <begin position="21"/>
        <end position="730"/>
    </location>
</feature>
<dbReference type="PROSITE" id="PS50215">
    <property type="entry name" value="ADAM_MEPRO"/>
    <property type="match status" value="1"/>
</dbReference>
<dbReference type="SUPFAM" id="SSF49265">
    <property type="entry name" value="Fibronectin type III"/>
    <property type="match status" value="1"/>
</dbReference>
<reference evidence="6" key="1">
    <citation type="submission" date="2022-07" db="EMBL/GenBank/DDBJ databases">
        <title>Taxonomy of Novel Oxalotrophic and Methylotrophic Bacteria.</title>
        <authorList>
            <person name="Sahin N."/>
            <person name="Tani A."/>
        </authorList>
    </citation>
    <scope>NUCLEOTIDE SEQUENCE</scope>
    <source>
        <strain evidence="6">Y10</strain>
    </source>
</reference>
<proteinExistence type="predicted"/>
<dbReference type="InterPro" id="IPR013783">
    <property type="entry name" value="Ig-like_fold"/>
</dbReference>
<evidence type="ECO:0000256" key="1">
    <source>
        <dbReference type="ARBA" id="ARBA00022729"/>
    </source>
</evidence>
<evidence type="ECO:0000259" key="4">
    <source>
        <dbReference type="PROSITE" id="PS50215"/>
    </source>
</evidence>
<dbReference type="RefSeq" id="WP_281764012.1">
    <property type="nucleotide sequence ID" value="NZ_BRVO01000001.1"/>
</dbReference>
<dbReference type="PANTHER" id="PTHR11905:SF159">
    <property type="entry name" value="ADAM METALLOPROTEASE"/>
    <property type="match status" value="1"/>
</dbReference>
<dbReference type="PROSITE" id="PS50853">
    <property type="entry name" value="FN3"/>
    <property type="match status" value="1"/>
</dbReference>
<dbReference type="InterPro" id="IPR003961">
    <property type="entry name" value="FN3_dom"/>
</dbReference>
<dbReference type="SUPFAM" id="SSF49854">
    <property type="entry name" value="Spermadhesin, CUB domain"/>
    <property type="match status" value="1"/>
</dbReference>
<sequence>MKKTLFLVFFLFAGICSIHAQQEVAKKINLLKKSGANFPLFQVLNEDASVATDAATKAVTEAVYATMNSQDVTNVVNNAYETIQVEIPYIQETLTATLYKVDLFTDGFTLNTDKATDVAYTPGVYYRGIIEGETASVVSLNFFQGELNGVLSSERLGNIVVGELTGQNPDSAYIIYNDKDLVTGLDFECHTEDLDPREELPTDQGLKATETGTVNTTNCVTMYFELDNDLYLQNGSDVTATTNWMTSVFNNVQTLYNNDGITVSLNDLFIWTTTDPYTGTTSGENLNLFYQNRGFFNADVGQLIGIDAGGLGGLASTIDGLCTDSNRAYSDVSINYNTVPTYSWTVMVITHEFGHVLGSRHTHACVWNGNGTVIDGCGQTAGYQEGSCVTGPIPTNGGSLMSYCHLISGVGINFSNGFGFQPTAAIQGAIDGSSCLSTDCISTCINMVYDVQATNITDNSAVITWNSGNSVGQFEVAVSPYAALPMFVTYTTVTGNSYTATGLNSNSYYRIRIRPVCTSGITSTVKTDVFATNGDVCGGFVFTDTGGTVGDYGDDQTIVRTFTPNQSGKVATVEFTDFFLETDYDYLYVYNGPDTTYPLLTPNGLTGNIAPGIFTSTAPDGSLTFQLISDPYVTELGWVANVSCSDAMGIDANELVDFTYYPNPTSGIVNIDAALQINKVEVYNTTGQLLYAAEPGLTETTVNLSKFASGTYFFTIDVNGNQANFKVVKY</sequence>
<dbReference type="InterPro" id="IPR035914">
    <property type="entry name" value="Sperma_CUB_dom_sf"/>
</dbReference>
<keyword evidence="1 3" id="KW-0732">Signal</keyword>
<dbReference type="CDD" id="cd00063">
    <property type="entry name" value="FN3"/>
    <property type="match status" value="1"/>
</dbReference>
<comment type="caution">
    <text evidence="6">The sequence shown here is derived from an EMBL/GenBank/DDBJ whole genome shotgun (WGS) entry which is preliminary data.</text>
</comment>
<keyword evidence="2" id="KW-1015">Disulfide bond</keyword>
<dbReference type="NCBIfam" id="TIGR04183">
    <property type="entry name" value="Por_Secre_tail"/>
    <property type="match status" value="1"/>
</dbReference>
<evidence type="ECO:0000259" key="5">
    <source>
        <dbReference type="PROSITE" id="PS50853"/>
    </source>
</evidence>
<evidence type="ECO:0000313" key="6">
    <source>
        <dbReference type="EMBL" id="GLB48367.1"/>
    </source>
</evidence>
<dbReference type="InterPro" id="IPR026444">
    <property type="entry name" value="Secre_tail"/>
</dbReference>
<gene>
    <name evidence="6" type="ORF">Y10_07350</name>
</gene>
<dbReference type="InterPro" id="IPR024079">
    <property type="entry name" value="MetalloPept_cat_dom_sf"/>
</dbReference>
<accession>A0ABQ5MG83</accession>
<dbReference type="Gene3D" id="3.40.390.10">
    <property type="entry name" value="Collagenase (Catalytic Domain)"/>
    <property type="match status" value="1"/>
</dbReference>
<dbReference type="CDD" id="cd00041">
    <property type="entry name" value="CUB"/>
    <property type="match status" value="1"/>
</dbReference>
<feature type="domain" description="Peptidase M12B" evidence="4">
    <location>
        <begin position="218"/>
        <end position="404"/>
    </location>
</feature>
<evidence type="ECO:0000256" key="2">
    <source>
        <dbReference type="ARBA" id="ARBA00023157"/>
    </source>
</evidence>
<dbReference type="Proteomes" id="UP001143543">
    <property type="component" value="Unassembled WGS sequence"/>
</dbReference>
<keyword evidence="7" id="KW-1185">Reference proteome</keyword>
<dbReference type="Gene3D" id="2.60.40.10">
    <property type="entry name" value="Immunoglobulins"/>
    <property type="match status" value="1"/>
</dbReference>
<dbReference type="Gene3D" id="2.60.120.290">
    <property type="entry name" value="Spermadhesin, CUB domain"/>
    <property type="match status" value="1"/>
</dbReference>
<dbReference type="InterPro" id="IPR036116">
    <property type="entry name" value="FN3_sf"/>
</dbReference>
<dbReference type="InterPro" id="IPR000859">
    <property type="entry name" value="CUB_dom"/>
</dbReference>
<protein>
    <recommendedName>
        <fullName evidence="8">T9SS type A sorting domain-containing protein</fullName>
    </recommendedName>
</protein>
<dbReference type="EMBL" id="BRVO01000001">
    <property type="protein sequence ID" value="GLB48367.1"/>
    <property type="molecule type" value="Genomic_DNA"/>
</dbReference>
<name>A0ABQ5MG83_9FLAO</name>